<keyword evidence="9" id="KW-0325">Glycoprotein</keyword>
<dbReference type="Proteomes" id="UP000030746">
    <property type="component" value="Unassembled WGS sequence"/>
</dbReference>
<dbReference type="InterPro" id="IPR038577">
    <property type="entry name" value="GT10-like_C_sf"/>
</dbReference>
<dbReference type="PANTHER" id="PTHR11929:SF194">
    <property type="entry name" value="ALPHA-(1,3)-FUCOSYLTRANSFERASE 10"/>
    <property type="match status" value="1"/>
</dbReference>
<evidence type="ECO:0000256" key="11">
    <source>
        <dbReference type="RuleBase" id="RU003832"/>
    </source>
</evidence>
<dbReference type="OMA" id="HIANTDH"/>
<evidence type="ECO:0000256" key="6">
    <source>
        <dbReference type="ARBA" id="ARBA00022968"/>
    </source>
</evidence>
<dbReference type="GO" id="GO:0032580">
    <property type="term" value="C:Golgi cisterna membrane"/>
    <property type="evidence" value="ECO:0007669"/>
    <property type="project" value="UniProtKB-SubCell"/>
</dbReference>
<keyword evidence="5 11" id="KW-0812">Transmembrane</keyword>
<feature type="domain" description="Fucosyltransferase N-terminal" evidence="13">
    <location>
        <begin position="2"/>
        <end position="100"/>
    </location>
</feature>
<keyword evidence="6" id="KW-0735">Signal-anchor</keyword>
<feature type="non-terminal residue" evidence="14">
    <location>
        <position position="319"/>
    </location>
</feature>
<protein>
    <recommendedName>
        <fullName evidence="11">Fucosyltransferase</fullName>
        <ecNumber evidence="11">2.4.1.-</ecNumber>
    </recommendedName>
</protein>
<dbReference type="FunFam" id="3.40.50.11660:FF:000002">
    <property type="entry name" value="Alpha-(1,3)-fucosyltransferase"/>
    <property type="match status" value="1"/>
</dbReference>
<reference evidence="14 15" key="1">
    <citation type="journal article" date="2013" name="Nature">
        <title>Insights into bilaterian evolution from three spiralian genomes.</title>
        <authorList>
            <person name="Simakov O."/>
            <person name="Marletaz F."/>
            <person name="Cho S.J."/>
            <person name="Edsinger-Gonzales E."/>
            <person name="Havlak P."/>
            <person name="Hellsten U."/>
            <person name="Kuo D.H."/>
            <person name="Larsson T."/>
            <person name="Lv J."/>
            <person name="Arendt D."/>
            <person name="Savage R."/>
            <person name="Osoegawa K."/>
            <person name="de Jong P."/>
            <person name="Grimwood J."/>
            <person name="Chapman J.A."/>
            <person name="Shapiro H."/>
            <person name="Aerts A."/>
            <person name="Otillar R.P."/>
            <person name="Terry A.Y."/>
            <person name="Boore J.L."/>
            <person name="Grigoriev I.V."/>
            <person name="Lindberg D.R."/>
            <person name="Seaver E.C."/>
            <person name="Weisblat D.A."/>
            <person name="Putnam N.H."/>
            <person name="Rokhsar D.S."/>
        </authorList>
    </citation>
    <scope>NUCLEOTIDE SEQUENCE [LARGE SCALE GENOMIC DNA]</scope>
</reference>
<dbReference type="RefSeq" id="XP_009048067.1">
    <property type="nucleotide sequence ID" value="XM_009049819.1"/>
</dbReference>
<evidence type="ECO:0000256" key="7">
    <source>
        <dbReference type="ARBA" id="ARBA00022989"/>
    </source>
</evidence>
<keyword evidence="7" id="KW-1133">Transmembrane helix</keyword>
<comment type="pathway">
    <text evidence="1">Protein modification; protein glycosylation.</text>
</comment>
<dbReference type="InterPro" id="IPR055270">
    <property type="entry name" value="Glyco_tran_10_C"/>
</dbReference>
<dbReference type="PANTHER" id="PTHR11929">
    <property type="entry name" value="ALPHA- 1,3 -FUCOSYLTRANSFERASE"/>
    <property type="match status" value="1"/>
</dbReference>
<dbReference type="EC" id="2.4.1.-" evidence="11"/>
<dbReference type="GeneID" id="20252576"/>
<comment type="subcellular location">
    <subcellularLocation>
        <location evidence="10">Endomembrane system</location>
        <topology evidence="10">Single-pass type II membrane protein</topology>
    </subcellularLocation>
    <subcellularLocation>
        <location evidence="11">Golgi apparatus</location>
        <location evidence="11">Golgi stack membrane</location>
        <topology evidence="11">Single-pass type II membrane protein</topology>
    </subcellularLocation>
</comment>
<feature type="domain" description="Fucosyltransferase C-terminal" evidence="12">
    <location>
        <begin position="135"/>
        <end position="317"/>
    </location>
</feature>
<keyword evidence="11" id="KW-0333">Golgi apparatus</keyword>
<dbReference type="InterPro" id="IPR031481">
    <property type="entry name" value="Glyco_tran_10_N"/>
</dbReference>
<keyword evidence="3 11" id="KW-0328">Glycosyltransferase</keyword>
<evidence type="ECO:0000256" key="9">
    <source>
        <dbReference type="ARBA" id="ARBA00023180"/>
    </source>
</evidence>
<dbReference type="EMBL" id="KB200521">
    <property type="protein sequence ID" value="ESP01433.1"/>
    <property type="molecule type" value="Genomic_DNA"/>
</dbReference>
<evidence type="ECO:0000256" key="2">
    <source>
        <dbReference type="ARBA" id="ARBA00008919"/>
    </source>
</evidence>
<gene>
    <name evidence="14" type="ORF">LOTGIDRAFT_83439</name>
</gene>
<evidence type="ECO:0000256" key="8">
    <source>
        <dbReference type="ARBA" id="ARBA00023136"/>
    </source>
</evidence>
<dbReference type="Gene3D" id="3.40.50.11660">
    <property type="entry name" value="Glycosyl transferase family 10, C-terminal domain"/>
    <property type="match status" value="1"/>
</dbReference>
<comment type="similarity">
    <text evidence="2 11">Belongs to the glycosyltransferase 10 family.</text>
</comment>
<dbReference type="OrthoDB" id="9993460at2759"/>
<dbReference type="CTD" id="20252576"/>
<accession>V4AVQ4</accession>
<evidence type="ECO:0000256" key="10">
    <source>
        <dbReference type="ARBA" id="ARBA00060399"/>
    </source>
</evidence>
<proteinExistence type="inferred from homology"/>
<dbReference type="KEGG" id="lgi:LOTGIDRAFT_83439"/>
<dbReference type="AlphaFoldDB" id="V4AVQ4"/>
<keyword evidence="4 11" id="KW-0808">Transferase</keyword>
<name>V4AVQ4_LOTGI</name>
<dbReference type="UniPathway" id="UPA00378"/>
<evidence type="ECO:0000256" key="5">
    <source>
        <dbReference type="ARBA" id="ARBA00022692"/>
    </source>
</evidence>
<evidence type="ECO:0000256" key="4">
    <source>
        <dbReference type="ARBA" id="ARBA00022679"/>
    </source>
</evidence>
<evidence type="ECO:0000256" key="1">
    <source>
        <dbReference type="ARBA" id="ARBA00004922"/>
    </source>
</evidence>
<dbReference type="Pfam" id="PF17039">
    <property type="entry name" value="Glyco_tran_10_N"/>
    <property type="match status" value="1"/>
</dbReference>
<dbReference type="Pfam" id="PF00852">
    <property type="entry name" value="Glyco_transf_10"/>
    <property type="match status" value="1"/>
</dbReference>
<keyword evidence="15" id="KW-1185">Reference proteome</keyword>
<dbReference type="GO" id="GO:0046920">
    <property type="term" value="F:alpha-(1-&gt;3)-fucosyltransferase activity"/>
    <property type="evidence" value="ECO:0007669"/>
    <property type="project" value="TreeGrafter"/>
</dbReference>
<evidence type="ECO:0000256" key="3">
    <source>
        <dbReference type="ARBA" id="ARBA00022676"/>
    </source>
</evidence>
<organism evidence="14 15">
    <name type="scientific">Lottia gigantea</name>
    <name type="common">Giant owl limpet</name>
    <dbReference type="NCBI Taxonomy" id="225164"/>
    <lineage>
        <taxon>Eukaryota</taxon>
        <taxon>Metazoa</taxon>
        <taxon>Spiralia</taxon>
        <taxon>Lophotrochozoa</taxon>
        <taxon>Mollusca</taxon>
        <taxon>Gastropoda</taxon>
        <taxon>Patellogastropoda</taxon>
        <taxon>Lottioidea</taxon>
        <taxon>Lottiidae</taxon>
        <taxon>Lottia</taxon>
    </lineage>
</organism>
<sequence length="319" mass="37026">PLIIRWAPVSGEKGGRAKCGKNICDVSHNRSRKGEQDIMMYSFYGSNFKPYDLPVPRRRGDYWALIHEESPKNNHYLFSYQDTLGLFNLTSTFKRQSSYPIPTFGLKEVNHILDKKYMLSIEEKNEYRKLGLAPIVYIQSSCDTPSDRDKLVFLLQKYIPIDSYGKCVNNKILPERLSFQKTKSMAPMESEEFYKFIARYKFAIAFENAVCDDYVTEKFWRPIHLGVVPIVFGAPTIKDLLPDKMSAILITDFNTVADIGLKLRKLDTNDDEYQKYLDYKENGISNPKLLEFLKMREWGSGTKHWSLFGAFTCFLCNQL</sequence>
<feature type="non-terminal residue" evidence="14">
    <location>
        <position position="1"/>
    </location>
</feature>
<dbReference type="InterPro" id="IPR001503">
    <property type="entry name" value="Glyco_trans_10"/>
</dbReference>
<evidence type="ECO:0000259" key="13">
    <source>
        <dbReference type="Pfam" id="PF17039"/>
    </source>
</evidence>
<evidence type="ECO:0000313" key="15">
    <source>
        <dbReference type="Proteomes" id="UP000030746"/>
    </source>
</evidence>
<evidence type="ECO:0000313" key="14">
    <source>
        <dbReference type="EMBL" id="ESP01433.1"/>
    </source>
</evidence>
<evidence type="ECO:0000259" key="12">
    <source>
        <dbReference type="Pfam" id="PF00852"/>
    </source>
</evidence>
<dbReference type="SUPFAM" id="SSF53756">
    <property type="entry name" value="UDP-Glycosyltransferase/glycogen phosphorylase"/>
    <property type="match status" value="1"/>
</dbReference>
<dbReference type="HOGENOM" id="CLU_032075_0_0_1"/>
<keyword evidence="8" id="KW-0472">Membrane</keyword>